<organism evidence="1 2">
    <name type="scientific">Candidatus Faecalibacterium intestinavium</name>
    <dbReference type="NCBI Taxonomy" id="2838580"/>
    <lineage>
        <taxon>Bacteria</taxon>
        <taxon>Bacillati</taxon>
        <taxon>Bacillota</taxon>
        <taxon>Clostridia</taxon>
        <taxon>Eubacteriales</taxon>
        <taxon>Oscillospiraceae</taxon>
        <taxon>Faecalibacterium</taxon>
    </lineage>
</organism>
<sequence length="181" mass="21066">MKIAIVGYSGSGKSTLAGRLGEAFCAPVLCLDRLHWLPGWTERPDQEARALLEDFLDQNDSWIIEGNYIKTLLWERRMAEADRIYLLAFGRWRCLWRVIRRYLENRGKSRDSMAEGCPERLDPAFLRWVFWDSRTKNKRADYERLAALWPEKVAILRTPGQVRAVSPPACREKTGFFEKSA</sequence>
<dbReference type="PANTHER" id="PTHR37816">
    <property type="entry name" value="YALI0E33011P"/>
    <property type="match status" value="1"/>
</dbReference>
<evidence type="ECO:0000313" key="1">
    <source>
        <dbReference type="EMBL" id="MBU3819109.1"/>
    </source>
</evidence>
<comment type="caution">
    <text evidence="1">The sequence shown here is derived from an EMBL/GenBank/DDBJ whole genome shotgun (WGS) entry which is preliminary data.</text>
</comment>
<reference evidence="1" key="2">
    <citation type="submission" date="2021-04" db="EMBL/GenBank/DDBJ databases">
        <authorList>
            <person name="Gilroy R."/>
        </authorList>
    </citation>
    <scope>NUCLEOTIDE SEQUENCE</scope>
    <source>
        <strain evidence="1">742</strain>
    </source>
</reference>
<dbReference type="AlphaFoldDB" id="A0A9E2KJT5"/>
<proteinExistence type="predicted"/>
<dbReference type="EMBL" id="JAHLFH010000032">
    <property type="protein sequence ID" value="MBU3819109.1"/>
    <property type="molecule type" value="Genomic_DNA"/>
</dbReference>
<dbReference type="InterPro" id="IPR027417">
    <property type="entry name" value="P-loop_NTPase"/>
</dbReference>
<accession>A0A9E2KJT5</accession>
<protein>
    <submittedName>
        <fullName evidence="1">DNA topology modulation protein FlaR</fullName>
    </submittedName>
</protein>
<reference evidence="1" key="1">
    <citation type="journal article" date="2021" name="PeerJ">
        <title>Extensive microbial diversity within the chicken gut microbiome revealed by metagenomics and culture.</title>
        <authorList>
            <person name="Gilroy R."/>
            <person name="Ravi A."/>
            <person name="Getino M."/>
            <person name="Pursley I."/>
            <person name="Horton D.L."/>
            <person name="Alikhan N.F."/>
            <person name="Baker D."/>
            <person name="Gharbi K."/>
            <person name="Hall N."/>
            <person name="Watson M."/>
            <person name="Adriaenssens E.M."/>
            <person name="Foster-Nyarko E."/>
            <person name="Jarju S."/>
            <person name="Secka A."/>
            <person name="Antonio M."/>
            <person name="Oren A."/>
            <person name="Chaudhuri R.R."/>
            <person name="La Ragione R."/>
            <person name="Hildebrand F."/>
            <person name="Pallen M.J."/>
        </authorList>
    </citation>
    <scope>NUCLEOTIDE SEQUENCE</scope>
    <source>
        <strain evidence="1">742</strain>
    </source>
</reference>
<dbReference type="InterPro" id="IPR052922">
    <property type="entry name" value="Cytidylate_Kinase-2"/>
</dbReference>
<name>A0A9E2KJT5_9FIRM</name>
<dbReference type="PANTHER" id="PTHR37816:SF3">
    <property type="entry name" value="MODULATES DNA TOPOLOGY"/>
    <property type="match status" value="1"/>
</dbReference>
<dbReference type="Proteomes" id="UP000824178">
    <property type="component" value="Unassembled WGS sequence"/>
</dbReference>
<dbReference type="SUPFAM" id="SSF52540">
    <property type="entry name" value="P-loop containing nucleoside triphosphate hydrolases"/>
    <property type="match status" value="1"/>
</dbReference>
<evidence type="ECO:0000313" key="2">
    <source>
        <dbReference type="Proteomes" id="UP000824178"/>
    </source>
</evidence>
<dbReference type="Gene3D" id="3.40.50.300">
    <property type="entry name" value="P-loop containing nucleotide triphosphate hydrolases"/>
    <property type="match status" value="1"/>
</dbReference>
<gene>
    <name evidence="1" type="ORF">H9864_01855</name>
</gene>